<keyword evidence="4" id="KW-1134">Transmembrane beta strand</keyword>
<evidence type="ECO:0000256" key="2">
    <source>
        <dbReference type="ARBA" id="ARBA00007613"/>
    </source>
</evidence>
<keyword evidence="3" id="KW-0813">Transport</keyword>
<organism evidence="9 10">
    <name type="scientific">Mangrovivirga cuniculi</name>
    <dbReference type="NCBI Taxonomy" id="2715131"/>
    <lineage>
        <taxon>Bacteria</taxon>
        <taxon>Pseudomonadati</taxon>
        <taxon>Bacteroidota</taxon>
        <taxon>Cytophagia</taxon>
        <taxon>Cytophagales</taxon>
        <taxon>Mangrovivirgaceae</taxon>
        <taxon>Mangrovivirga</taxon>
    </lineage>
</organism>
<dbReference type="Pfam" id="PF02321">
    <property type="entry name" value="OEP"/>
    <property type="match status" value="2"/>
</dbReference>
<evidence type="ECO:0000256" key="7">
    <source>
        <dbReference type="ARBA" id="ARBA00023237"/>
    </source>
</evidence>
<name>A0A4D7JKF7_9BACT</name>
<accession>A0A4D7JKF7</accession>
<proteinExistence type="inferred from homology"/>
<comment type="similarity">
    <text evidence="2">Belongs to the outer membrane factor (OMF) (TC 1.B.17) family.</text>
</comment>
<dbReference type="AlphaFoldDB" id="A0A4D7JKF7"/>
<dbReference type="KEGG" id="fpf:DCC35_12045"/>
<dbReference type="SUPFAM" id="SSF56954">
    <property type="entry name" value="Outer membrane efflux proteins (OEP)"/>
    <property type="match status" value="1"/>
</dbReference>
<evidence type="ECO:0000256" key="6">
    <source>
        <dbReference type="ARBA" id="ARBA00023136"/>
    </source>
</evidence>
<keyword evidence="5" id="KW-0812">Transmembrane</keyword>
<feature type="coiled-coil region" evidence="8">
    <location>
        <begin position="310"/>
        <end position="366"/>
    </location>
</feature>
<protein>
    <submittedName>
        <fullName evidence="9">TolC family protein</fullName>
    </submittedName>
</protein>
<dbReference type="PANTHER" id="PTHR30026:SF20">
    <property type="entry name" value="OUTER MEMBRANE PROTEIN TOLC"/>
    <property type="match status" value="1"/>
</dbReference>
<evidence type="ECO:0000313" key="10">
    <source>
        <dbReference type="Proteomes" id="UP000298616"/>
    </source>
</evidence>
<comment type="subcellular location">
    <subcellularLocation>
        <location evidence="1">Cell outer membrane</location>
    </subcellularLocation>
</comment>
<gene>
    <name evidence="9" type="ORF">DCC35_12045</name>
</gene>
<evidence type="ECO:0000256" key="5">
    <source>
        <dbReference type="ARBA" id="ARBA00022692"/>
    </source>
</evidence>
<dbReference type="EMBL" id="CP028923">
    <property type="protein sequence ID" value="QCK15423.1"/>
    <property type="molecule type" value="Genomic_DNA"/>
</dbReference>
<sequence length="425" mass="48428">MRPEITTNYISMHRVAISLLLLVISSISVYSQTFDEYYKIALENNPEVKAKYYQFEAALERVNKVNSLPDPTLSFGYFISPVETRVGPQRAKISLSQMFPWFGTLKAKGDAAAIAADAQFLEFQNAKSLLYQKLAVYYYPIYELDKKISLLEENISLLKSYKKIAQIKFENGKVPLVDVLRTDLLINKSETEIEILKNQEAPLRAGFNSIMDWPVDTTFQVSDTVIISENDVKLISDSTFYNHSKIKSLELQAAASEAEIAAIEAQSKPGFGVGLDYVIVDKASMPVEDSGKDVIMPMVSISLPIFGGKYKAAKNEARAMSNSYKEMRQQAINDFQSAYYMSKFELTKVQDKLDLYQKQISHLKQMLNLQYRSYANNSENFEELLRIQQELLDYQILQLEVIKEYKIAEAELDYYLGNNLDTATE</sequence>
<keyword evidence="7" id="KW-0998">Cell outer membrane</keyword>
<dbReference type="RefSeq" id="WP_137091022.1">
    <property type="nucleotide sequence ID" value="NZ_CP028923.1"/>
</dbReference>
<evidence type="ECO:0000256" key="8">
    <source>
        <dbReference type="SAM" id="Coils"/>
    </source>
</evidence>
<keyword evidence="10" id="KW-1185">Reference proteome</keyword>
<evidence type="ECO:0000256" key="4">
    <source>
        <dbReference type="ARBA" id="ARBA00022452"/>
    </source>
</evidence>
<dbReference type="GO" id="GO:0015288">
    <property type="term" value="F:porin activity"/>
    <property type="evidence" value="ECO:0007669"/>
    <property type="project" value="TreeGrafter"/>
</dbReference>
<evidence type="ECO:0000256" key="1">
    <source>
        <dbReference type="ARBA" id="ARBA00004442"/>
    </source>
</evidence>
<dbReference type="PANTHER" id="PTHR30026">
    <property type="entry name" value="OUTER MEMBRANE PROTEIN TOLC"/>
    <property type="match status" value="1"/>
</dbReference>
<keyword evidence="8" id="KW-0175">Coiled coil</keyword>
<dbReference type="GO" id="GO:0015562">
    <property type="term" value="F:efflux transmembrane transporter activity"/>
    <property type="evidence" value="ECO:0007669"/>
    <property type="project" value="InterPro"/>
</dbReference>
<evidence type="ECO:0000256" key="3">
    <source>
        <dbReference type="ARBA" id="ARBA00022448"/>
    </source>
</evidence>
<dbReference type="Gene3D" id="1.20.1600.10">
    <property type="entry name" value="Outer membrane efflux proteins (OEP)"/>
    <property type="match status" value="1"/>
</dbReference>
<dbReference type="Proteomes" id="UP000298616">
    <property type="component" value="Chromosome"/>
</dbReference>
<reference evidence="9 10" key="1">
    <citation type="submission" date="2018-04" db="EMBL/GenBank/DDBJ databases">
        <title>Complete genome uncultured novel isolate.</title>
        <authorList>
            <person name="Merlino G."/>
        </authorList>
    </citation>
    <scope>NUCLEOTIDE SEQUENCE [LARGE SCALE GENOMIC DNA]</scope>
    <source>
        <strain evidence="10">R1DC9</strain>
    </source>
</reference>
<dbReference type="GO" id="GO:1990281">
    <property type="term" value="C:efflux pump complex"/>
    <property type="evidence" value="ECO:0007669"/>
    <property type="project" value="TreeGrafter"/>
</dbReference>
<dbReference type="InterPro" id="IPR051906">
    <property type="entry name" value="TolC-like"/>
</dbReference>
<dbReference type="GO" id="GO:0009279">
    <property type="term" value="C:cell outer membrane"/>
    <property type="evidence" value="ECO:0007669"/>
    <property type="project" value="UniProtKB-SubCell"/>
</dbReference>
<dbReference type="InterPro" id="IPR003423">
    <property type="entry name" value="OMP_efflux"/>
</dbReference>
<dbReference type="OrthoDB" id="1680428at2"/>
<keyword evidence="6" id="KW-0472">Membrane</keyword>
<evidence type="ECO:0000313" key="9">
    <source>
        <dbReference type="EMBL" id="QCK15423.1"/>
    </source>
</evidence>